<comment type="caution">
    <text evidence="2">The sequence shown here is derived from an EMBL/GenBank/DDBJ whole genome shotgun (WGS) entry which is preliminary data.</text>
</comment>
<dbReference type="OrthoDB" id="671845at2"/>
<keyword evidence="1" id="KW-0732">Signal</keyword>
<protein>
    <recommendedName>
        <fullName evidence="4">DUF4105 domain-containing protein</fullName>
    </recommendedName>
</protein>
<dbReference type="EMBL" id="NKXO01000036">
    <property type="protein sequence ID" value="PKQ67257.1"/>
    <property type="molecule type" value="Genomic_DNA"/>
</dbReference>
<organism evidence="2 3">
    <name type="scientific">Raineya orbicola</name>
    <dbReference type="NCBI Taxonomy" id="2016530"/>
    <lineage>
        <taxon>Bacteria</taxon>
        <taxon>Pseudomonadati</taxon>
        <taxon>Bacteroidota</taxon>
        <taxon>Cytophagia</taxon>
        <taxon>Cytophagales</taxon>
        <taxon>Raineyaceae</taxon>
        <taxon>Raineya</taxon>
    </lineage>
</organism>
<name>A0A2N3IAC5_9BACT</name>
<feature type="chain" id="PRO_5014755690" description="DUF4105 domain-containing protein" evidence="1">
    <location>
        <begin position="20"/>
        <end position="218"/>
    </location>
</feature>
<evidence type="ECO:0000313" key="3">
    <source>
        <dbReference type="Proteomes" id="UP000233387"/>
    </source>
</evidence>
<proteinExistence type="predicted"/>
<dbReference type="AlphaFoldDB" id="A0A2N3IAC5"/>
<feature type="signal peptide" evidence="1">
    <location>
        <begin position="1"/>
        <end position="19"/>
    </location>
</feature>
<dbReference type="Proteomes" id="UP000233387">
    <property type="component" value="Unassembled WGS sequence"/>
</dbReference>
<evidence type="ECO:0008006" key="4">
    <source>
        <dbReference type="Google" id="ProtNLM"/>
    </source>
</evidence>
<reference evidence="2 3" key="1">
    <citation type="submission" date="2017-06" db="EMBL/GenBank/DDBJ databases">
        <title>Raineya orbicola gen. nov., sp. nov. a slightly thermophilic bacterium of the phylum Bacteroidetes and the description of Raineyaceae fam. nov.</title>
        <authorList>
            <person name="Albuquerque L."/>
            <person name="Polonia A.R.M."/>
            <person name="Barroso C."/>
            <person name="Froufe H.J.C."/>
            <person name="Lage O."/>
            <person name="Lobo-Da-Cunha A."/>
            <person name="Egas C."/>
            <person name="Da Costa M.S."/>
        </authorList>
    </citation>
    <scope>NUCLEOTIDE SEQUENCE [LARGE SCALE GENOMIC DNA]</scope>
    <source>
        <strain evidence="2 3">SPSPC-11</strain>
    </source>
</reference>
<evidence type="ECO:0000313" key="2">
    <source>
        <dbReference type="EMBL" id="PKQ67257.1"/>
    </source>
</evidence>
<dbReference type="RefSeq" id="WP_101359385.1">
    <property type="nucleotide sequence ID" value="NZ_NKXO01000036.1"/>
</dbReference>
<keyword evidence="3" id="KW-1185">Reference proteome</keyword>
<gene>
    <name evidence="2" type="ORF">Rain11_2119</name>
</gene>
<accession>A0A2N3IAC5</accession>
<evidence type="ECO:0000256" key="1">
    <source>
        <dbReference type="SAM" id="SignalP"/>
    </source>
</evidence>
<sequence length="218" mass="25671">MKNFILSLLLILPFSLLFAQEPQEETYLQVHFLYGSKPAKKFKKTEKRWFGGILGGHVGLGLDSNQILNFTRKGKFHIFPNSKNKHSKYLLSTYKEFYSILGGDSEKMKKAIVYIPIDEKQRQIFLQVAQKYLQETPYDYAFFGMRCAAATYDVLAQMEIMKPYKYSKISRKIFYPRKLRKRLLAMALQNNWTLVRCEGTICRKWERDIPKKLLTQAK</sequence>